<accession>A0A1R1Y0P5</accession>
<comment type="subcellular location">
    <subcellularLocation>
        <location evidence="1">Membrane</location>
        <topology evidence="1">Multi-pass membrane protein</topology>
    </subcellularLocation>
</comment>
<feature type="transmembrane region" description="Helical" evidence="3">
    <location>
        <begin position="356"/>
        <end position="376"/>
    </location>
</feature>
<organism evidence="6 7">
    <name type="scientific">Smittium culicis</name>
    <dbReference type="NCBI Taxonomy" id="133412"/>
    <lineage>
        <taxon>Eukaryota</taxon>
        <taxon>Fungi</taxon>
        <taxon>Fungi incertae sedis</taxon>
        <taxon>Zoopagomycota</taxon>
        <taxon>Kickxellomycotina</taxon>
        <taxon>Harpellomycetes</taxon>
        <taxon>Harpellales</taxon>
        <taxon>Legeriomycetaceae</taxon>
        <taxon>Smittium</taxon>
    </lineage>
</organism>
<dbReference type="PROSITE" id="PS50850">
    <property type="entry name" value="MFS"/>
    <property type="match status" value="1"/>
</dbReference>
<feature type="transmembrane region" description="Helical" evidence="3">
    <location>
        <begin position="319"/>
        <end position="344"/>
    </location>
</feature>
<evidence type="ECO:0000256" key="3">
    <source>
        <dbReference type="SAM" id="Phobius"/>
    </source>
</evidence>
<feature type="transmembrane region" description="Helical" evidence="3">
    <location>
        <begin position="68"/>
        <end position="86"/>
    </location>
</feature>
<sequence length="421" mass="46340">MYIAQNIDSSQDENQVDAEFPADTKRSWIICASCFFCLFLCQGVDNSYGIYQKHYTTIVFPNDLPSKISWIGSITTAFMLITGIFSGKITSSLGFRNANWIGGFVSFLGLMIASFVNSTILLMLTQGAMLGIGCGFIYSNSLSITSMWFEKHRGLALGIAISGSGIGGLAISGLTSVIMDSLGHRWALRITAFAFLIIIGLVSIPFKSRVSLKDNTELINFSYLKYPIFFFVLLTGFIGSIGYVVPIFMLPSVALQIGTSESFSSNLILIFNVGYFLGSIITGKVADYIGPANMFGLCTFFIGFFPLVFWVAFKSSTSLIVVAFFYGFFICGFSSLCIATIGKYYDDKKTTAMNGVFFFFMGTSLIIGNFAIQLFLDHLGNGTNYRYIAAFASACQIFASLFTIPTIYFIRKQSPNKSWLN</sequence>
<comment type="caution">
    <text evidence="6">The sequence shown here is derived from an EMBL/GenBank/DDBJ whole genome shotgun (WGS) entry which is preliminary data.</text>
</comment>
<dbReference type="GO" id="GO:0022857">
    <property type="term" value="F:transmembrane transporter activity"/>
    <property type="evidence" value="ECO:0007669"/>
    <property type="project" value="InterPro"/>
</dbReference>
<keyword evidence="3" id="KW-1133">Transmembrane helix</keyword>
<keyword evidence="7" id="KW-1185">Reference proteome</keyword>
<feature type="transmembrane region" description="Helical" evidence="3">
    <location>
        <begin position="122"/>
        <end position="142"/>
    </location>
</feature>
<gene>
    <name evidence="6" type="ORF">AYI69_g6204</name>
    <name evidence="5" type="ORF">AYI69_g6705</name>
</gene>
<keyword evidence="3" id="KW-0812">Transmembrane</keyword>
<dbReference type="PANTHER" id="PTHR11360">
    <property type="entry name" value="MONOCARBOXYLATE TRANSPORTER"/>
    <property type="match status" value="1"/>
</dbReference>
<dbReference type="AlphaFoldDB" id="A0A1R1Y0P5"/>
<dbReference type="SUPFAM" id="SSF103473">
    <property type="entry name" value="MFS general substrate transporter"/>
    <property type="match status" value="1"/>
</dbReference>
<evidence type="ECO:0000313" key="7">
    <source>
        <dbReference type="Proteomes" id="UP000187429"/>
    </source>
</evidence>
<feature type="domain" description="Major facilitator superfamily (MFS) profile" evidence="4">
    <location>
        <begin position="228"/>
        <end position="421"/>
    </location>
</feature>
<dbReference type="EMBL" id="LSSM01002759">
    <property type="protein sequence ID" value="OMJ20445.1"/>
    <property type="molecule type" value="Genomic_DNA"/>
</dbReference>
<feature type="transmembrane region" description="Helical" evidence="3">
    <location>
        <begin position="263"/>
        <end position="282"/>
    </location>
</feature>
<dbReference type="GO" id="GO:0016020">
    <property type="term" value="C:membrane"/>
    <property type="evidence" value="ECO:0007669"/>
    <property type="project" value="UniProtKB-SubCell"/>
</dbReference>
<dbReference type="InterPro" id="IPR050327">
    <property type="entry name" value="Proton-linked_MCT"/>
</dbReference>
<name>A0A1R1Y0P5_9FUNG</name>
<feature type="transmembrane region" description="Helical" evidence="3">
    <location>
        <begin position="388"/>
        <end position="410"/>
    </location>
</feature>
<dbReference type="Pfam" id="PF07690">
    <property type="entry name" value="MFS_1"/>
    <property type="match status" value="1"/>
</dbReference>
<keyword evidence="3" id="KW-0472">Membrane</keyword>
<dbReference type="InterPro" id="IPR011701">
    <property type="entry name" value="MFS"/>
</dbReference>
<dbReference type="InterPro" id="IPR020846">
    <property type="entry name" value="MFS_dom"/>
</dbReference>
<evidence type="ECO:0000259" key="4">
    <source>
        <dbReference type="PROSITE" id="PS50850"/>
    </source>
</evidence>
<feature type="transmembrane region" description="Helical" evidence="3">
    <location>
        <begin position="294"/>
        <end position="313"/>
    </location>
</feature>
<dbReference type="Proteomes" id="UP000187429">
    <property type="component" value="Unassembled WGS sequence"/>
</dbReference>
<dbReference type="EMBL" id="LSSM01003062">
    <property type="protein sequence ID" value="OMJ19232.1"/>
    <property type="molecule type" value="Genomic_DNA"/>
</dbReference>
<feature type="transmembrane region" description="Helical" evidence="3">
    <location>
        <begin position="98"/>
        <end position="116"/>
    </location>
</feature>
<reference evidence="7" key="1">
    <citation type="submission" date="2017-01" db="EMBL/GenBank/DDBJ databases">
        <authorList>
            <person name="Wang Y."/>
            <person name="White M."/>
            <person name="Kvist S."/>
            <person name="Moncalvo J.-M."/>
        </authorList>
    </citation>
    <scope>NUCLEOTIDE SEQUENCE [LARGE SCALE GENOMIC DNA]</scope>
    <source>
        <strain evidence="7">ID-206-W2</strain>
    </source>
</reference>
<dbReference type="Gene3D" id="1.20.1250.20">
    <property type="entry name" value="MFS general substrate transporter like domains"/>
    <property type="match status" value="2"/>
</dbReference>
<feature type="transmembrane region" description="Helical" evidence="3">
    <location>
        <begin position="28"/>
        <end position="48"/>
    </location>
</feature>
<proteinExistence type="inferred from homology"/>
<reference evidence="6" key="2">
    <citation type="submission" date="2017-01" db="EMBL/GenBank/DDBJ databases">
        <authorList>
            <person name="Mah S.A."/>
            <person name="Swanson W.J."/>
            <person name="Moy G.W."/>
            <person name="Vacquier V.D."/>
        </authorList>
    </citation>
    <scope>NUCLEOTIDE SEQUENCE [LARGE SCALE GENOMIC DNA]</scope>
    <source>
        <strain evidence="6">ID-206-W2</strain>
    </source>
</reference>
<feature type="transmembrane region" description="Helical" evidence="3">
    <location>
        <begin position="226"/>
        <end position="251"/>
    </location>
</feature>
<feature type="transmembrane region" description="Helical" evidence="3">
    <location>
        <begin position="186"/>
        <end position="206"/>
    </location>
</feature>
<dbReference type="OrthoDB" id="6499973at2759"/>
<dbReference type="InterPro" id="IPR036259">
    <property type="entry name" value="MFS_trans_sf"/>
</dbReference>
<protein>
    <submittedName>
        <fullName evidence="6">Putative transporter ESBP6</fullName>
    </submittedName>
</protein>
<evidence type="ECO:0000256" key="2">
    <source>
        <dbReference type="ARBA" id="ARBA00006727"/>
    </source>
</evidence>
<dbReference type="PANTHER" id="PTHR11360:SF284">
    <property type="entry name" value="EG:103B4.3 PROTEIN-RELATED"/>
    <property type="match status" value="1"/>
</dbReference>
<evidence type="ECO:0000313" key="6">
    <source>
        <dbReference type="EMBL" id="OMJ20445.1"/>
    </source>
</evidence>
<evidence type="ECO:0000313" key="5">
    <source>
        <dbReference type="EMBL" id="OMJ19232.1"/>
    </source>
</evidence>
<comment type="similarity">
    <text evidence="2">Belongs to the major facilitator superfamily. Monocarboxylate porter (TC 2.A.1.13) family.</text>
</comment>
<evidence type="ECO:0000256" key="1">
    <source>
        <dbReference type="ARBA" id="ARBA00004141"/>
    </source>
</evidence>
<feature type="transmembrane region" description="Helical" evidence="3">
    <location>
        <begin position="154"/>
        <end position="174"/>
    </location>
</feature>